<dbReference type="Pfam" id="PF02894">
    <property type="entry name" value="GFO_IDH_MocA_C"/>
    <property type="match status" value="1"/>
</dbReference>
<evidence type="ECO:0000313" key="4">
    <source>
        <dbReference type="Proteomes" id="UP000634308"/>
    </source>
</evidence>
<feature type="domain" description="Gfo/Idh/MocA-like oxidoreductase N-terminal" evidence="1">
    <location>
        <begin position="7"/>
        <end position="130"/>
    </location>
</feature>
<dbReference type="InterPro" id="IPR052515">
    <property type="entry name" value="Gfo/Idh/MocA_Oxidoreductase"/>
</dbReference>
<protein>
    <submittedName>
        <fullName evidence="3">Oxidoreductase</fullName>
    </submittedName>
</protein>
<dbReference type="Proteomes" id="UP000634308">
    <property type="component" value="Unassembled WGS sequence"/>
</dbReference>
<dbReference type="RefSeq" id="WP_229777725.1">
    <property type="nucleotide sequence ID" value="NZ_BMQM01000007.1"/>
</dbReference>
<dbReference type="EMBL" id="BMQM01000007">
    <property type="protein sequence ID" value="GGR53980.1"/>
    <property type="molecule type" value="Genomic_DNA"/>
</dbReference>
<evidence type="ECO:0000313" key="3">
    <source>
        <dbReference type="EMBL" id="GGR53980.1"/>
    </source>
</evidence>
<accession>A0ABQ2RRZ4</accession>
<evidence type="ECO:0000259" key="2">
    <source>
        <dbReference type="Pfam" id="PF02894"/>
    </source>
</evidence>
<reference evidence="4" key="1">
    <citation type="journal article" date="2019" name="Int. J. Syst. Evol. Microbiol.">
        <title>The Global Catalogue of Microorganisms (GCM) 10K type strain sequencing project: providing services to taxonomists for standard genome sequencing and annotation.</title>
        <authorList>
            <consortium name="The Broad Institute Genomics Platform"/>
            <consortium name="The Broad Institute Genome Sequencing Center for Infectious Disease"/>
            <person name="Wu L."/>
            <person name="Ma J."/>
        </authorList>
    </citation>
    <scope>NUCLEOTIDE SEQUENCE [LARGE SCALE GENOMIC DNA]</scope>
    <source>
        <strain evidence="4">JCM 31404</strain>
    </source>
</reference>
<dbReference type="SUPFAM" id="SSF51735">
    <property type="entry name" value="NAD(P)-binding Rossmann-fold domains"/>
    <property type="match status" value="1"/>
</dbReference>
<gene>
    <name evidence="3" type="ORF">GCM10008959_14390</name>
</gene>
<sequence>MSAPTNLRFGLTGASGYIAPRHMKAIKDTGNVLTAALDPFDSVGIMDSYFPRCEFYTQPEKFEQYLHAARRAGTGLDYLSICSPNHLHDPHIRMALRAGADALCEKPIVLNPSDLDSLQDVEQETGRRVWTILQLRAHAALVKLKEQLDAAGDQGQKDVDLSYVTSRGTWYLRSWKGRVDESGGLATNIGVHFFDMLTWLFGDLKHVEVHTRTDTLTSGYLELERARVRWMLAIDESYVPQDLQAKGQRTYRSITIDGQEIEFSEGFTDLHTDVYRRTIAGNGFSLEDTRGAIETVSRLRNLPLVTPTAQTRHRLLP</sequence>
<dbReference type="PANTHER" id="PTHR43249:SF1">
    <property type="entry name" value="D-GLUCOSIDE 3-DEHYDROGENASE"/>
    <property type="match status" value="1"/>
</dbReference>
<keyword evidence="4" id="KW-1185">Reference proteome</keyword>
<comment type="caution">
    <text evidence="3">The sequence shown here is derived from an EMBL/GenBank/DDBJ whole genome shotgun (WGS) entry which is preliminary data.</text>
</comment>
<proteinExistence type="predicted"/>
<dbReference type="Gene3D" id="3.30.360.10">
    <property type="entry name" value="Dihydrodipicolinate Reductase, domain 2"/>
    <property type="match status" value="1"/>
</dbReference>
<dbReference type="Pfam" id="PF01408">
    <property type="entry name" value="GFO_IDH_MocA"/>
    <property type="match status" value="1"/>
</dbReference>
<dbReference type="InterPro" id="IPR004104">
    <property type="entry name" value="Gfo/Idh/MocA-like_OxRdtase_C"/>
</dbReference>
<dbReference type="PANTHER" id="PTHR43249">
    <property type="entry name" value="UDP-N-ACETYL-2-AMINO-2-DEOXY-D-GLUCURONATE OXIDASE"/>
    <property type="match status" value="1"/>
</dbReference>
<dbReference type="SUPFAM" id="SSF55347">
    <property type="entry name" value="Glyceraldehyde-3-phosphate dehydrogenase-like, C-terminal domain"/>
    <property type="match status" value="1"/>
</dbReference>
<dbReference type="InterPro" id="IPR000683">
    <property type="entry name" value="Gfo/Idh/MocA-like_OxRdtase_N"/>
</dbReference>
<name>A0ABQ2RRZ4_9DEIO</name>
<organism evidence="3 4">
    <name type="scientific">Deinococcus seoulensis</name>
    <dbReference type="NCBI Taxonomy" id="1837379"/>
    <lineage>
        <taxon>Bacteria</taxon>
        <taxon>Thermotogati</taxon>
        <taxon>Deinococcota</taxon>
        <taxon>Deinococci</taxon>
        <taxon>Deinococcales</taxon>
        <taxon>Deinococcaceae</taxon>
        <taxon>Deinococcus</taxon>
    </lineage>
</organism>
<dbReference type="InterPro" id="IPR036291">
    <property type="entry name" value="NAD(P)-bd_dom_sf"/>
</dbReference>
<dbReference type="Gene3D" id="3.40.50.720">
    <property type="entry name" value="NAD(P)-binding Rossmann-like Domain"/>
    <property type="match status" value="1"/>
</dbReference>
<evidence type="ECO:0000259" key="1">
    <source>
        <dbReference type="Pfam" id="PF01408"/>
    </source>
</evidence>
<feature type="domain" description="Gfo/Idh/MocA-like oxidoreductase C-terminal" evidence="2">
    <location>
        <begin position="159"/>
        <end position="215"/>
    </location>
</feature>